<dbReference type="Pfam" id="PF03106">
    <property type="entry name" value="WRKY"/>
    <property type="match status" value="1"/>
</dbReference>
<protein>
    <submittedName>
        <fullName evidence="7">Putative WRKY domain-containing protein</fullName>
    </submittedName>
</protein>
<dbReference type="PANTHER" id="PTHR31282">
    <property type="entry name" value="WRKY TRANSCRIPTION FACTOR 21-RELATED"/>
    <property type="match status" value="1"/>
</dbReference>
<keyword evidence="4" id="KW-0804">Transcription</keyword>
<accession>A0A251SND0</accession>
<dbReference type="GO" id="GO:0009862">
    <property type="term" value="P:systemic acquired resistance, salicylic acid mediated signaling pathway"/>
    <property type="evidence" value="ECO:0000318"/>
    <property type="project" value="GO_Central"/>
</dbReference>
<dbReference type="GO" id="GO:0003700">
    <property type="term" value="F:DNA-binding transcription factor activity"/>
    <property type="evidence" value="ECO:0000318"/>
    <property type="project" value="GO_Central"/>
</dbReference>
<sequence>MISEMEQNNKRLIETLIRGRDSTTRLQDLLCRKENLNGLVSVEDLLTEILGSFSSGISMLNSSVSGENHGFPVENMPEVYSGKKPAVKERRGCYKRRRTIDTSVITSATIEDGFAWRKYGQKEILNSKSPRCYFRCTHKHVHGCKAQKQVQKLEDGSNMYHITYLGKHTCPSITHHEVVLNFQDFKNTYHVSNSPSTITNAHIDPSVKQEVDSKDQSTDVSDIVSSANDENTSPPLRWDEILGAGLGSCHEGASYMRFDHEDSCASTSSHGYMYMDYLNNDDLLSGGIGLLDQNVFLD</sequence>
<keyword evidence="2" id="KW-0805">Transcription regulation</keyword>
<dbReference type="InterPro" id="IPR044810">
    <property type="entry name" value="WRKY_plant"/>
</dbReference>
<dbReference type="GO" id="GO:1900457">
    <property type="term" value="P:regulation of brassinosteroid mediated signaling pathway"/>
    <property type="evidence" value="ECO:0000318"/>
    <property type="project" value="GO_Central"/>
</dbReference>
<dbReference type="AlphaFoldDB" id="A0A251SND0"/>
<dbReference type="Proteomes" id="UP000215914">
    <property type="component" value="Chromosome 14"/>
</dbReference>
<evidence type="ECO:0000256" key="5">
    <source>
        <dbReference type="ARBA" id="ARBA00023242"/>
    </source>
</evidence>
<evidence type="ECO:0000313" key="7">
    <source>
        <dbReference type="EMBL" id="OTF99805.1"/>
    </source>
</evidence>
<dbReference type="PROSITE" id="PS50811">
    <property type="entry name" value="WRKY"/>
    <property type="match status" value="1"/>
</dbReference>
<evidence type="ECO:0000313" key="8">
    <source>
        <dbReference type="Proteomes" id="UP000215914"/>
    </source>
</evidence>
<dbReference type="GO" id="GO:0042742">
    <property type="term" value="P:defense response to bacterium"/>
    <property type="evidence" value="ECO:0000318"/>
    <property type="project" value="GO_Central"/>
</dbReference>
<dbReference type="InParanoid" id="A0A251SND0"/>
<evidence type="ECO:0000256" key="2">
    <source>
        <dbReference type="ARBA" id="ARBA00023015"/>
    </source>
</evidence>
<evidence type="ECO:0000259" key="6">
    <source>
        <dbReference type="PROSITE" id="PS50811"/>
    </source>
</evidence>
<name>A0A251SND0_HELAN</name>
<reference evidence="8" key="1">
    <citation type="journal article" date="2017" name="Nature">
        <title>The sunflower genome provides insights into oil metabolism, flowering and Asterid evolution.</title>
        <authorList>
            <person name="Badouin H."/>
            <person name="Gouzy J."/>
            <person name="Grassa C.J."/>
            <person name="Murat F."/>
            <person name="Staton S.E."/>
            <person name="Cottret L."/>
            <person name="Lelandais-Briere C."/>
            <person name="Owens G.L."/>
            <person name="Carrere S."/>
            <person name="Mayjonade B."/>
            <person name="Legrand L."/>
            <person name="Gill N."/>
            <person name="Kane N.C."/>
            <person name="Bowers J.E."/>
            <person name="Hubner S."/>
            <person name="Bellec A."/>
            <person name="Berard A."/>
            <person name="Berges H."/>
            <person name="Blanchet N."/>
            <person name="Boniface M.C."/>
            <person name="Brunel D."/>
            <person name="Catrice O."/>
            <person name="Chaidir N."/>
            <person name="Claudel C."/>
            <person name="Donnadieu C."/>
            <person name="Faraut T."/>
            <person name="Fievet G."/>
            <person name="Helmstetter N."/>
            <person name="King M."/>
            <person name="Knapp S.J."/>
            <person name="Lai Z."/>
            <person name="Le Paslier M.C."/>
            <person name="Lippi Y."/>
            <person name="Lorenzon L."/>
            <person name="Mandel J.R."/>
            <person name="Marage G."/>
            <person name="Marchand G."/>
            <person name="Marquand E."/>
            <person name="Bret-Mestries E."/>
            <person name="Morien E."/>
            <person name="Nambeesan S."/>
            <person name="Nguyen T."/>
            <person name="Pegot-Espagnet P."/>
            <person name="Pouilly N."/>
            <person name="Raftis F."/>
            <person name="Sallet E."/>
            <person name="Schiex T."/>
            <person name="Thomas J."/>
            <person name="Vandecasteele C."/>
            <person name="Vares D."/>
            <person name="Vear F."/>
            <person name="Vautrin S."/>
            <person name="Crespi M."/>
            <person name="Mangin B."/>
            <person name="Burke J.M."/>
            <person name="Salse J."/>
            <person name="Munos S."/>
            <person name="Vincourt P."/>
            <person name="Rieseberg L.H."/>
            <person name="Langlade N.B."/>
        </authorList>
    </citation>
    <scope>NUCLEOTIDE SEQUENCE [LARGE SCALE GENOMIC DNA]</scope>
    <source>
        <strain evidence="8">cv. SF193</strain>
    </source>
</reference>
<dbReference type="GO" id="GO:0005634">
    <property type="term" value="C:nucleus"/>
    <property type="evidence" value="ECO:0000318"/>
    <property type="project" value="GO_Central"/>
</dbReference>
<proteinExistence type="predicted"/>
<keyword evidence="5" id="KW-0539">Nucleus</keyword>
<gene>
    <name evidence="7" type="ORF">HannXRQ_Chr14g0460611</name>
</gene>
<dbReference type="OrthoDB" id="2021064at2759"/>
<dbReference type="EMBL" id="CM007903">
    <property type="protein sequence ID" value="OTF99805.1"/>
    <property type="molecule type" value="Genomic_DNA"/>
</dbReference>
<dbReference type="Gene3D" id="2.20.25.80">
    <property type="entry name" value="WRKY domain"/>
    <property type="match status" value="1"/>
</dbReference>
<evidence type="ECO:0000256" key="3">
    <source>
        <dbReference type="ARBA" id="ARBA00023125"/>
    </source>
</evidence>
<dbReference type="STRING" id="4232.A0A251SND0"/>
<evidence type="ECO:0000256" key="4">
    <source>
        <dbReference type="ARBA" id="ARBA00023163"/>
    </source>
</evidence>
<dbReference type="GO" id="GO:0000976">
    <property type="term" value="F:transcription cis-regulatory region binding"/>
    <property type="evidence" value="ECO:0000318"/>
    <property type="project" value="GO_Central"/>
</dbReference>
<dbReference type="InterPro" id="IPR036576">
    <property type="entry name" value="WRKY_dom_sf"/>
</dbReference>
<organism evidence="7 8">
    <name type="scientific">Helianthus annuus</name>
    <name type="common">Common sunflower</name>
    <dbReference type="NCBI Taxonomy" id="4232"/>
    <lineage>
        <taxon>Eukaryota</taxon>
        <taxon>Viridiplantae</taxon>
        <taxon>Streptophyta</taxon>
        <taxon>Embryophyta</taxon>
        <taxon>Tracheophyta</taxon>
        <taxon>Spermatophyta</taxon>
        <taxon>Magnoliopsida</taxon>
        <taxon>eudicotyledons</taxon>
        <taxon>Gunneridae</taxon>
        <taxon>Pentapetalae</taxon>
        <taxon>asterids</taxon>
        <taxon>campanulids</taxon>
        <taxon>Asterales</taxon>
        <taxon>Asteraceae</taxon>
        <taxon>Asteroideae</taxon>
        <taxon>Heliantheae alliance</taxon>
        <taxon>Heliantheae</taxon>
        <taxon>Helianthus</taxon>
    </lineage>
</organism>
<dbReference type="SUPFAM" id="SSF118290">
    <property type="entry name" value="WRKY DNA-binding domain"/>
    <property type="match status" value="1"/>
</dbReference>
<dbReference type="SMART" id="SM00774">
    <property type="entry name" value="WRKY"/>
    <property type="match status" value="1"/>
</dbReference>
<dbReference type="InterPro" id="IPR003657">
    <property type="entry name" value="WRKY_dom"/>
</dbReference>
<keyword evidence="8" id="KW-1185">Reference proteome</keyword>
<keyword evidence="3" id="KW-0238">DNA-binding</keyword>
<feature type="domain" description="WRKY" evidence="6">
    <location>
        <begin position="105"/>
        <end position="173"/>
    </location>
</feature>
<dbReference type="GO" id="GO:0006355">
    <property type="term" value="P:regulation of DNA-templated transcription"/>
    <property type="evidence" value="ECO:0000318"/>
    <property type="project" value="GO_Central"/>
</dbReference>
<evidence type="ECO:0000256" key="1">
    <source>
        <dbReference type="ARBA" id="ARBA00004123"/>
    </source>
</evidence>
<comment type="subcellular location">
    <subcellularLocation>
        <location evidence="1">Nucleus</location>
    </subcellularLocation>
</comment>
<dbReference type="OMA" id="SITHHEV"/>